<dbReference type="InterPro" id="IPR026139">
    <property type="entry name" value="GOLM1/CASC4"/>
</dbReference>
<evidence type="ECO:0000313" key="12">
    <source>
        <dbReference type="Proteomes" id="UP000265020"/>
    </source>
</evidence>
<evidence type="ECO:0000256" key="5">
    <source>
        <dbReference type="ARBA" id="ARBA00022989"/>
    </source>
</evidence>
<evidence type="ECO:0000256" key="7">
    <source>
        <dbReference type="ARBA" id="ARBA00023136"/>
    </source>
</evidence>
<dbReference type="PANTHER" id="PTHR15896">
    <property type="entry name" value="GOLGI PHOSPHOPROTEIN 2/GP73-RELATED"/>
    <property type="match status" value="1"/>
</dbReference>
<feature type="coiled-coil region" evidence="8">
    <location>
        <begin position="111"/>
        <end position="152"/>
    </location>
</feature>
<dbReference type="GeneTree" id="ENSGT00530000063675"/>
<dbReference type="Proteomes" id="UP000265020">
    <property type="component" value="Unassembled WGS sequence"/>
</dbReference>
<feature type="region of interest" description="Disordered" evidence="9">
    <location>
        <begin position="338"/>
        <end position="403"/>
    </location>
</feature>
<evidence type="ECO:0000256" key="9">
    <source>
        <dbReference type="SAM" id="MobiDB-lite"/>
    </source>
</evidence>
<evidence type="ECO:0000256" key="10">
    <source>
        <dbReference type="SAM" id="Phobius"/>
    </source>
</evidence>
<dbReference type="RefSeq" id="XP_015229834.1">
    <property type="nucleotide sequence ID" value="XM_015374348.1"/>
</dbReference>
<keyword evidence="4" id="KW-0735">Signal-anchor</keyword>
<feature type="transmembrane region" description="Helical" evidence="10">
    <location>
        <begin position="16"/>
        <end position="34"/>
    </location>
</feature>
<feature type="compositionally biased region" description="Acidic residues" evidence="9">
    <location>
        <begin position="377"/>
        <end position="392"/>
    </location>
</feature>
<dbReference type="Ensembl" id="ENSCVAT00000007109.1">
    <property type="protein sequence ID" value="ENSCVAP00000005176.1"/>
    <property type="gene ID" value="ENSCVAG00000006527.1"/>
</dbReference>
<comment type="similarity">
    <text evidence="2">Belongs to the GOLM family.</text>
</comment>
<keyword evidence="12" id="KW-1185">Reference proteome</keyword>
<sequence length="403" mass="44603">MGGLGNGRRGGRAPSLMVAALIACVLVLGFNYWVSSSHTLELQTRLNELEGQLRRGEAERGVADMKKKKEFEDQIQKQMQHINHIESIHKKELDDVHNTYTQEKVKLQDSISSSARTIEELKGQLNRLNDDLGKLQKELQSCQTNTANLSNKFTADMAHCQSQVLSQKKLCDEKLVAVKLEVQKNMQKAFLPPGDPVQETTENGAVKEEPTVKAVPSEAGTAAVVSNDTSIPQDKRDKAPELLSNEINVDKVSSEQPPTDDLPKVESQTVLSTDSKTQTKQQKKEAKTEETEATTGKRLTDNLAADKDMEVMDAHEEGAKANEADPGMEDMLIGQGKADEAAIGENQEEQDEYDDDDEQVVGGADLEKERRNRNMEDEMADYNGDDDNEGEFEADKQAALAQF</sequence>
<feature type="region of interest" description="Disordered" evidence="9">
    <location>
        <begin position="190"/>
        <end position="306"/>
    </location>
</feature>
<dbReference type="GO" id="GO:0016020">
    <property type="term" value="C:membrane"/>
    <property type="evidence" value="ECO:0007669"/>
    <property type="project" value="UniProtKB-SubCell"/>
</dbReference>
<dbReference type="PANTHER" id="PTHR15896:SF8">
    <property type="entry name" value="GOLGI MEMBRANE PROTEIN 1"/>
    <property type="match status" value="1"/>
</dbReference>
<dbReference type="PRINTS" id="PR02084">
    <property type="entry name" value="GOLM1CASC4"/>
</dbReference>
<dbReference type="GO" id="GO:0005794">
    <property type="term" value="C:Golgi apparatus"/>
    <property type="evidence" value="ECO:0007669"/>
    <property type="project" value="TreeGrafter"/>
</dbReference>
<dbReference type="OMA" id="CQGNINT"/>
<dbReference type="GeneID" id="107084463"/>
<protein>
    <submittedName>
        <fullName evidence="11">Golgi membrane protein 1</fullName>
    </submittedName>
</protein>
<dbReference type="OrthoDB" id="9947543at2759"/>
<comment type="subcellular location">
    <subcellularLocation>
        <location evidence="1">Membrane</location>
        <topology evidence="1">Single-pass type II membrane protein</topology>
    </subcellularLocation>
</comment>
<keyword evidence="7 10" id="KW-0472">Membrane</keyword>
<evidence type="ECO:0000256" key="4">
    <source>
        <dbReference type="ARBA" id="ARBA00022968"/>
    </source>
</evidence>
<dbReference type="CTD" id="51280"/>
<feature type="compositionally biased region" description="Acidic residues" evidence="9">
    <location>
        <begin position="346"/>
        <end position="359"/>
    </location>
</feature>
<keyword evidence="3 10" id="KW-0812">Transmembrane</keyword>
<evidence type="ECO:0000256" key="8">
    <source>
        <dbReference type="SAM" id="Coils"/>
    </source>
</evidence>
<name>A0A3Q2CIV1_CYPVA</name>
<keyword evidence="6 8" id="KW-0175">Coiled coil</keyword>
<evidence type="ECO:0000256" key="6">
    <source>
        <dbReference type="ARBA" id="ARBA00023054"/>
    </source>
</evidence>
<dbReference type="STRING" id="28743.ENSCVAP00000005176"/>
<evidence type="ECO:0000313" key="11">
    <source>
        <dbReference type="Ensembl" id="ENSCVAP00000005176.1"/>
    </source>
</evidence>
<feature type="compositionally biased region" description="Polar residues" evidence="9">
    <location>
        <begin position="266"/>
        <end position="275"/>
    </location>
</feature>
<evidence type="ECO:0000256" key="3">
    <source>
        <dbReference type="ARBA" id="ARBA00022692"/>
    </source>
</evidence>
<accession>A0A3Q2CIV1</accession>
<evidence type="ECO:0000256" key="1">
    <source>
        <dbReference type="ARBA" id="ARBA00004606"/>
    </source>
</evidence>
<dbReference type="KEGG" id="cvg:107084463"/>
<keyword evidence="5 10" id="KW-1133">Transmembrane helix</keyword>
<organism evidence="11 12">
    <name type="scientific">Cyprinodon variegatus</name>
    <name type="common">Sheepshead minnow</name>
    <dbReference type="NCBI Taxonomy" id="28743"/>
    <lineage>
        <taxon>Eukaryota</taxon>
        <taxon>Metazoa</taxon>
        <taxon>Chordata</taxon>
        <taxon>Craniata</taxon>
        <taxon>Vertebrata</taxon>
        <taxon>Euteleostomi</taxon>
        <taxon>Actinopterygii</taxon>
        <taxon>Neopterygii</taxon>
        <taxon>Teleostei</taxon>
        <taxon>Neoteleostei</taxon>
        <taxon>Acanthomorphata</taxon>
        <taxon>Ovalentaria</taxon>
        <taxon>Atherinomorphae</taxon>
        <taxon>Cyprinodontiformes</taxon>
        <taxon>Cyprinodontidae</taxon>
        <taxon>Cyprinodon</taxon>
    </lineage>
</organism>
<reference evidence="11" key="1">
    <citation type="submission" date="2025-08" db="UniProtKB">
        <authorList>
            <consortium name="Ensembl"/>
        </authorList>
    </citation>
    <scope>IDENTIFICATION</scope>
</reference>
<proteinExistence type="inferred from homology"/>
<evidence type="ECO:0000256" key="2">
    <source>
        <dbReference type="ARBA" id="ARBA00007474"/>
    </source>
</evidence>
<reference evidence="11" key="2">
    <citation type="submission" date="2025-09" db="UniProtKB">
        <authorList>
            <consortium name="Ensembl"/>
        </authorList>
    </citation>
    <scope>IDENTIFICATION</scope>
</reference>
<dbReference type="AlphaFoldDB" id="A0A3Q2CIV1"/>
<feature type="compositionally biased region" description="Basic and acidic residues" evidence="9">
    <location>
        <begin position="365"/>
        <end position="376"/>
    </location>
</feature>